<feature type="non-terminal residue" evidence="2">
    <location>
        <position position="125"/>
    </location>
</feature>
<evidence type="ECO:0000256" key="1">
    <source>
        <dbReference type="SAM" id="MobiDB-lite"/>
    </source>
</evidence>
<proteinExistence type="predicted"/>
<feature type="region of interest" description="Disordered" evidence="1">
    <location>
        <begin position="1"/>
        <end position="24"/>
    </location>
</feature>
<evidence type="ECO:0000313" key="2">
    <source>
        <dbReference type="EMBL" id="GFD17636.1"/>
    </source>
</evidence>
<dbReference type="EMBL" id="BKCJ011301632">
    <property type="protein sequence ID" value="GFD17636.1"/>
    <property type="molecule type" value="Genomic_DNA"/>
</dbReference>
<evidence type="ECO:0008006" key="3">
    <source>
        <dbReference type="Google" id="ProtNLM"/>
    </source>
</evidence>
<organism evidence="2">
    <name type="scientific">Tanacetum cinerariifolium</name>
    <name type="common">Dalmatian daisy</name>
    <name type="synonym">Chrysanthemum cinerariifolium</name>
    <dbReference type="NCBI Taxonomy" id="118510"/>
    <lineage>
        <taxon>Eukaryota</taxon>
        <taxon>Viridiplantae</taxon>
        <taxon>Streptophyta</taxon>
        <taxon>Embryophyta</taxon>
        <taxon>Tracheophyta</taxon>
        <taxon>Spermatophyta</taxon>
        <taxon>Magnoliopsida</taxon>
        <taxon>eudicotyledons</taxon>
        <taxon>Gunneridae</taxon>
        <taxon>Pentapetalae</taxon>
        <taxon>asterids</taxon>
        <taxon>campanulids</taxon>
        <taxon>Asterales</taxon>
        <taxon>Asteraceae</taxon>
        <taxon>Asteroideae</taxon>
        <taxon>Anthemideae</taxon>
        <taxon>Anthemidinae</taxon>
        <taxon>Tanacetum</taxon>
    </lineage>
</organism>
<dbReference type="AlphaFoldDB" id="A0A699U8F1"/>
<protein>
    <recommendedName>
        <fullName evidence="3">Gag-Pol polyprotein</fullName>
    </recommendedName>
</protein>
<sequence>TSAHNSFDPAPSRQAKASVQISSDPAPKCQTMALEHNSLKPHAENDQVADDEFINIFSTPVQDQGETSSPHVDSSNMHTFYQRYPSEQRWTKDHPLEQVIRNPSQSVRTRRQLESDAEMCMFALT</sequence>
<accession>A0A699U8F1</accession>
<feature type="non-terminal residue" evidence="2">
    <location>
        <position position="1"/>
    </location>
</feature>
<comment type="caution">
    <text evidence="2">The sequence shown here is derived from an EMBL/GenBank/DDBJ whole genome shotgun (WGS) entry which is preliminary data.</text>
</comment>
<gene>
    <name evidence="2" type="ORF">Tci_889605</name>
</gene>
<name>A0A699U8F1_TANCI</name>
<reference evidence="2" key="1">
    <citation type="journal article" date="2019" name="Sci. Rep.">
        <title>Draft genome of Tanacetum cinerariifolium, the natural source of mosquito coil.</title>
        <authorList>
            <person name="Yamashiro T."/>
            <person name="Shiraishi A."/>
            <person name="Satake H."/>
            <person name="Nakayama K."/>
        </authorList>
    </citation>
    <scope>NUCLEOTIDE SEQUENCE</scope>
</reference>